<dbReference type="InterPro" id="IPR036397">
    <property type="entry name" value="RNaseH_sf"/>
</dbReference>
<dbReference type="Pfam" id="PF00665">
    <property type="entry name" value="rve"/>
    <property type="match status" value="1"/>
</dbReference>
<dbReference type="InterPro" id="IPR050900">
    <property type="entry name" value="Transposase_IS3/IS150/IS904"/>
</dbReference>
<evidence type="ECO:0000259" key="1">
    <source>
        <dbReference type="Pfam" id="PF00665"/>
    </source>
</evidence>
<reference evidence="2 3" key="1">
    <citation type="journal article" date="2020" name="Int. J. Syst. Evol. Microbiol.">
        <title>Novel acetic acid bacteria from cider fermentations: Acetobacter conturbans sp. nov. and Acetobacter fallax sp. nov.</title>
        <authorList>
            <person name="Sombolestani A.S."/>
            <person name="Cleenwerck I."/>
            <person name="Cnockaert M."/>
            <person name="Borremans W."/>
            <person name="Wieme A.D."/>
            <person name="De Vuyst L."/>
            <person name="Vandamme P."/>
        </authorList>
    </citation>
    <scope>NUCLEOTIDE SEQUENCE [LARGE SCALE GENOMIC DNA]</scope>
    <source>
        <strain evidence="2 3">LMG 1637</strain>
    </source>
</reference>
<keyword evidence="3" id="KW-1185">Reference proteome</keyword>
<dbReference type="PANTHER" id="PTHR46889:SF4">
    <property type="entry name" value="TRANSPOSASE INSO FOR INSERTION SEQUENCE ELEMENT IS911B-RELATED"/>
    <property type="match status" value="1"/>
</dbReference>
<dbReference type="InterPro" id="IPR001584">
    <property type="entry name" value="Integrase_cat-core"/>
</dbReference>
<gene>
    <name evidence="2" type="ORF">GOB84_15610</name>
</gene>
<proteinExistence type="predicted"/>
<accession>A0ABX0KEN3</accession>
<dbReference type="Proteomes" id="UP000615326">
    <property type="component" value="Unassembled WGS sequence"/>
</dbReference>
<dbReference type="Gene3D" id="3.30.420.10">
    <property type="entry name" value="Ribonuclease H-like superfamily/Ribonuclease H"/>
    <property type="match status" value="1"/>
</dbReference>
<dbReference type="PANTHER" id="PTHR46889">
    <property type="entry name" value="TRANSPOSASE INSF FOR INSERTION SEQUENCE IS3B-RELATED"/>
    <property type="match status" value="1"/>
</dbReference>
<dbReference type="InterPro" id="IPR012337">
    <property type="entry name" value="RNaseH-like_sf"/>
</dbReference>
<evidence type="ECO:0000313" key="2">
    <source>
        <dbReference type="EMBL" id="NHO33944.1"/>
    </source>
</evidence>
<sequence>MSENRGPLLCLAGLSPTLFEVLQVRVLGCRTNWARAVNQKWVADITYIWTCEGWVCLTVVPDLFSRRIVGWSLDGRMTADLAVTALKRACLASAAGRLCASC</sequence>
<organism evidence="2 3">
    <name type="scientific">Acetobacter fallax</name>
    <dbReference type="NCBI Taxonomy" id="1737473"/>
    <lineage>
        <taxon>Bacteria</taxon>
        <taxon>Pseudomonadati</taxon>
        <taxon>Pseudomonadota</taxon>
        <taxon>Alphaproteobacteria</taxon>
        <taxon>Acetobacterales</taxon>
        <taxon>Acetobacteraceae</taxon>
        <taxon>Acetobacter</taxon>
    </lineage>
</organism>
<name>A0ABX0KEN3_9PROT</name>
<protein>
    <submittedName>
        <fullName evidence="2">DDE-type integrase/transposase/recombinase</fullName>
    </submittedName>
</protein>
<evidence type="ECO:0000313" key="3">
    <source>
        <dbReference type="Proteomes" id="UP000615326"/>
    </source>
</evidence>
<dbReference type="EMBL" id="WOSW01000045">
    <property type="protein sequence ID" value="NHO33944.1"/>
    <property type="molecule type" value="Genomic_DNA"/>
</dbReference>
<feature type="domain" description="Integrase catalytic" evidence="1">
    <location>
        <begin position="35"/>
        <end position="90"/>
    </location>
</feature>
<comment type="caution">
    <text evidence="2">The sequence shown here is derived from an EMBL/GenBank/DDBJ whole genome shotgun (WGS) entry which is preliminary data.</text>
</comment>
<dbReference type="SUPFAM" id="SSF53098">
    <property type="entry name" value="Ribonuclease H-like"/>
    <property type="match status" value="1"/>
</dbReference>